<organism evidence="1 2">
    <name type="scientific">Blastomyces silverae</name>
    <dbReference type="NCBI Taxonomy" id="2060906"/>
    <lineage>
        <taxon>Eukaryota</taxon>
        <taxon>Fungi</taxon>
        <taxon>Dikarya</taxon>
        <taxon>Ascomycota</taxon>
        <taxon>Pezizomycotina</taxon>
        <taxon>Eurotiomycetes</taxon>
        <taxon>Eurotiomycetidae</taxon>
        <taxon>Onygenales</taxon>
        <taxon>Ajellomycetaceae</taxon>
        <taxon>Blastomyces</taxon>
    </lineage>
</organism>
<protein>
    <submittedName>
        <fullName evidence="1">Uncharacterized protein</fullName>
    </submittedName>
</protein>
<reference evidence="2" key="1">
    <citation type="journal article" date="2015" name="PLoS Genet.">
        <title>The dynamic genome and transcriptome of the human fungal pathogen Blastomyces and close relative Emmonsia.</title>
        <authorList>
            <person name="Munoz J.F."/>
            <person name="Gauthier G.M."/>
            <person name="Desjardins C.A."/>
            <person name="Gallo J.E."/>
            <person name="Holder J."/>
            <person name="Sullivan T.D."/>
            <person name="Marty A.J."/>
            <person name="Carmen J.C."/>
            <person name="Chen Z."/>
            <person name="Ding L."/>
            <person name="Gujja S."/>
            <person name="Magrini V."/>
            <person name="Misas E."/>
            <person name="Mitreva M."/>
            <person name="Priest M."/>
            <person name="Saif S."/>
            <person name="Whiston E.A."/>
            <person name="Young S."/>
            <person name="Zeng Q."/>
            <person name="Goldman W.E."/>
            <person name="Mardis E.R."/>
            <person name="Taylor J.W."/>
            <person name="McEwen J.G."/>
            <person name="Clay O.K."/>
            <person name="Klein B.S."/>
            <person name="Cuomo C.A."/>
        </authorList>
    </citation>
    <scope>NUCLEOTIDE SEQUENCE [LARGE SCALE GENOMIC DNA]</scope>
    <source>
        <strain evidence="2">UAMH 139</strain>
    </source>
</reference>
<evidence type="ECO:0000313" key="2">
    <source>
        <dbReference type="Proteomes" id="UP000053573"/>
    </source>
</evidence>
<dbReference type="AlphaFoldDB" id="A0A0H1B6N7"/>
<dbReference type="EMBL" id="LDEV01002914">
    <property type="protein sequence ID" value="KLJ07104.1"/>
    <property type="molecule type" value="Genomic_DNA"/>
</dbReference>
<name>A0A0H1B6N7_9EURO</name>
<proteinExistence type="predicted"/>
<sequence>MLKRTSKVAVYHILISSSKILTRYSALMMLPMRHLRARSSSTLVLRPCLRFCSQMSLARRCRFGRQIY</sequence>
<dbReference type="Proteomes" id="UP000053573">
    <property type="component" value="Unassembled WGS sequence"/>
</dbReference>
<gene>
    <name evidence="1" type="ORF">EMPG_17409</name>
</gene>
<keyword evidence="2" id="KW-1185">Reference proteome</keyword>
<accession>A0A0H1B6N7</accession>
<comment type="caution">
    <text evidence="1">The sequence shown here is derived from an EMBL/GenBank/DDBJ whole genome shotgun (WGS) entry which is preliminary data.</text>
</comment>
<evidence type="ECO:0000313" key="1">
    <source>
        <dbReference type="EMBL" id="KLJ07104.1"/>
    </source>
</evidence>